<dbReference type="PANTHER" id="PTHR38468:SF1">
    <property type="entry name" value="SLL0939 PROTEIN"/>
    <property type="match status" value="1"/>
</dbReference>
<dbReference type="RefSeq" id="WP_016812425.1">
    <property type="nucleotide sequence ID" value="NZ_BOQM01000010.1"/>
</dbReference>
<protein>
    <submittedName>
        <fullName evidence="3">Putative membrane protein</fullName>
    </submittedName>
</protein>
<keyword evidence="2" id="KW-0472">Membrane</keyword>
<evidence type="ECO:0000256" key="2">
    <source>
        <dbReference type="SAM" id="Phobius"/>
    </source>
</evidence>
<name>A0A542XSG2_SALAC</name>
<dbReference type="EMBL" id="VFOL01000001">
    <property type="protein sequence ID" value="TQL38583.1"/>
    <property type="molecule type" value="Genomic_DNA"/>
</dbReference>
<dbReference type="AlphaFoldDB" id="A0A542XSG2"/>
<dbReference type="GeneID" id="93772961"/>
<evidence type="ECO:0000313" key="3">
    <source>
        <dbReference type="EMBL" id="TQL38583.1"/>
    </source>
</evidence>
<keyword evidence="2" id="KW-0812">Transmembrane</keyword>
<organism evidence="3 4">
    <name type="scientific">Salinispora arenicola</name>
    <dbReference type="NCBI Taxonomy" id="168697"/>
    <lineage>
        <taxon>Bacteria</taxon>
        <taxon>Bacillati</taxon>
        <taxon>Actinomycetota</taxon>
        <taxon>Actinomycetes</taxon>
        <taxon>Micromonosporales</taxon>
        <taxon>Micromonosporaceae</taxon>
        <taxon>Salinispora</taxon>
    </lineage>
</organism>
<proteinExistence type="predicted"/>
<sequence>MEDMLGEHWLLEAVDLLVRVVEAAGIFIIFIGAMVAFVRFVFVGLRHRESRVFVPIRLTLGRFLTLGLEFQLASDILRTAVAPTLLDIAELAGVAAIRTALNFFLAREIKQERREIAELGQPRRTDPDRVAQEPAP</sequence>
<keyword evidence="2" id="KW-1133">Transmembrane helix</keyword>
<dbReference type="Proteomes" id="UP000315983">
    <property type="component" value="Unassembled WGS sequence"/>
</dbReference>
<evidence type="ECO:0000313" key="4">
    <source>
        <dbReference type="Proteomes" id="UP000315983"/>
    </source>
</evidence>
<feature type="region of interest" description="Disordered" evidence="1">
    <location>
        <begin position="117"/>
        <end position="136"/>
    </location>
</feature>
<accession>A0A542XSG2</accession>
<reference evidence="3 4" key="1">
    <citation type="submission" date="2019-06" db="EMBL/GenBank/DDBJ databases">
        <title>Sequencing the genomes of 1000 actinobacteria strains.</title>
        <authorList>
            <person name="Klenk H.-P."/>
        </authorList>
    </citation>
    <scope>NUCLEOTIDE SEQUENCE [LARGE SCALE GENOMIC DNA]</scope>
    <source>
        <strain evidence="3 4">DSM 44819</strain>
    </source>
</reference>
<gene>
    <name evidence="3" type="ORF">FB564_3785</name>
</gene>
<dbReference type="PANTHER" id="PTHR38468">
    <property type="entry name" value="SLL0939 PROTEIN"/>
    <property type="match status" value="1"/>
</dbReference>
<comment type="caution">
    <text evidence="3">The sequence shown here is derived from an EMBL/GenBank/DDBJ whole genome shotgun (WGS) entry which is preliminary data.</text>
</comment>
<evidence type="ECO:0000256" key="1">
    <source>
        <dbReference type="SAM" id="MobiDB-lite"/>
    </source>
</evidence>
<dbReference type="Pfam" id="PF07784">
    <property type="entry name" value="DUF1622"/>
    <property type="match status" value="1"/>
</dbReference>
<feature type="transmembrane region" description="Helical" evidence="2">
    <location>
        <begin position="20"/>
        <end position="42"/>
    </location>
</feature>
<dbReference type="InterPro" id="IPR012427">
    <property type="entry name" value="DUF1622"/>
</dbReference>